<proteinExistence type="predicted"/>
<name>A0A5E5BZI4_9BURK</name>
<dbReference type="SUPFAM" id="SSF103515">
    <property type="entry name" value="Autotransporter"/>
    <property type="match status" value="1"/>
</dbReference>
<dbReference type="Proteomes" id="UP000382040">
    <property type="component" value="Unassembled WGS sequence"/>
</dbReference>
<accession>A0A5E5BZI4</accession>
<keyword evidence="1" id="KW-0645">Protease</keyword>
<keyword evidence="1" id="KW-0378">Hydrolase</keyword>
<dbReference type="InterPro" id="IPR036709">
    <property type="entry name" value="Autotransporte_beta_dom_sf"/>
</dbReference>
<dbReference type="GO" id="GO:0008233">
    <property type="term" value="F:peptidase activity"/>
    <property type="evidence" value="ECO:0007669"/>
    <property type="project" value="UniProtKB-KW"/>
</dbReference>
<keyword evidence="2" id="KW-1185">Reference proteome</keyword>
<dbReference type="AlphaFoldDB" id="A0A5E5BZI4"/>
<evidence type="ECO:0000313" key="2">
    <source>
        <dbReference type="Proteomes" id="UP000382040"/>
    </source>
</evidence>
<dbReference type="GO" id="GO:0006508">
    <property type="term" value="P:proteolysis"/>
    <property type="evidence" value="ECO:0007669"/>
    <property type="project" value="UniProtKB-KW"/>
</dbReference>
<dbReference type="EMBL" id="CABPST010000024">
    <property type="protein sequence ID" value="VVE90827.1"/>
    <property type="molecule type" value="Genomic_DNA"/>
</dbReference>
<organism evidence="1 2">
    <name type="scientific">Pandoraea bronchicola</name>
    <dbReference type="NCBI Taxonomy" id="2508287"/>
    <lineage>
        <taxon>Bacteria</taxon>
        <taxon>Pseudomonadati</taxon>
        <taxon>Pseudomonadota</taxon>
        <taxon>Betaproteobacteria</taxon>
        <taxon>Burkholderiales</taxon>
        <taxon>Burkholderiaceae</taxon>
        <taxon>Pandoraea</taxon>
    </lineage>
</organism>
<protein>
    <submittedName>
        <fullName evidence="1">Extracellular serine protease</fullName>
        <ecNumber evidence="1">3.4.21.-</ecNumber>
    </submittedName>
</protein>
<reference evidence="1 2" key="1">
    <citation type="submission" date="2019-08" db="EMBL/GenBank/DDBJ databases">
        <authorList>
            <person name="Peeters C."/>
        </authorList>
    </citation>
    <scope>NUCLEOTIDE SEQUENCE [LARGE SCALE GENOMIC DNA]</scope>
    <source>
        <strain evidence="1 2">LMG 20603</strain>
    </source>
</reference>
<evidence type="ECO:0000313" key="1">
    <source>
        <dbReference type="EMBL" id="VVE90827.1"/>
    </source>
</evidence>
<sequence>MKGPKLGRDIFTADLGVDMQVKKQLEVRVGGNVSVRKGESALGGGISAKYRF</sequence>
<dbReference type="EC" id="3.4.21.-" evidence="1"/>
<gene>
    <name evidence="1" type="ORF">PBR20603_04818</name>
</gene>